<proteinExistence type="predicted"/>
<protein>
    <recommendedName>
        <fullName evidence="1">MoaF-like domain-containing protein</fullName>
    </recommendedName>
</protein>
<feature type="domain" description="MoaF-like" evidence="1">
    <location>
        <begin position="6"/>
        <end position="43"/>
    </location>
</feature>
<name>A0A561SJI3_9PSEU</name>
<accession>A0A561SJI3</accession>
<evidence type="ECO:0000313" key="3">
    <source>
        <dbReference type="Proteomes" id="UP000321261"/>
    </source>
</evidence>
<reference evidence="2 3" key="1">
    <citation type="submission" date="2019-06" db="EMBL/GenBank/DDBJ databases">
        <title>Sequencing the genomes of 1000 actinobacteria strains.</title>
        <authorList>
            <person name="Klenk H.-P."/>
        </authorList>
    </citation>
    <scope>NUCLEOTIDE SEQUENCE [LARGE SCALE GENOMIC DNA]</scope>
    <source>
        <strain evidence="2 3">DSM 45671</strain>
    </source>
</reference>
<evidence type="ECO:0000259" key="1">
    <source>
        <dbReference type="Pfam" id="PF22036"/>
    </source>
</evidence>
<dbReference type="EMBL" id="VIWU01000001">
    <property type="protein sequence ID" value="TWF74993.1"/>
    <property type="molecule type" value="Genomic_DNA"/>
</dbReference>
<dbReference type="RefSeq" id="WP_170308768.1">
    <property type="nucleotide sequence ID" value="NZ_VIWU01000001.1"/>
</dbReference>
<keyword evidence="3" id="KW-1185">Reference proteome</keyword>
<dbReference type="Proteomes" id="UP000321261">
    <property type="component" value="Unassembled WGS sequence"/>
</dbReference>
<dbReference type="AlphaFoldDB" id="A0A561SJI3"/>
<evidence type="ECO:0000313" key="2">
    <source>
        <dbReference type="EMBL" id="TWF74993.1"/>
    </source>
</evidence>
<organism evidence="2 3">
    <name type="scientific">Pseudonocardia hierapolitana</name>
    <dbReference type="NCBI Taxonomy" id="1128676"/>
    <lineage>
        <taxon>Bacteria</taxon>
        <taxon>Bacillati</taxon>
        <taxon>Actinomycetota</taxon>
        <taxon>Actinomycetes</taxon>
        <taxon>Pseudonocardiales</taxon>
        <taxon>Pseudonocardiaceae</taxon>
        <taxon>Pseudonocardia</taxon>
    </lineage>
</organism>
<dbReference type="InterPro" id="IPR053892">
    <property type="entry name" value="MoaF-like"/>
</dbReference>
<gene>
    <name evidence="2" type="ORF">FHX44_11877</name>
</gene>
<dbReference type="Pfam" id="PF22036">
    <property type="entry name" value="MoaF_like"/>
    <property type="match status" value="1"/>
</dbReference>
<sequence length="50" mass="5234">MAAQLVGKTFAANLGQLQARLTYESDTRMTFVVTSGAGMTTDGHSGNPMV</sequence>
<comment type="caution">
    <text evidence="2">The sequence shown here is derived from an EMBL/GenBank/DDBJ whole genome shotgun (WGS) entry which is preliminary data.</text>
</comment>